<keyword evidence="2" id="KW-1185">Reference proteome</keyword>
<dbReference type="EMBL" id="OV651826">
    <property type="protein sequence ID" value="CAH1103303.1"/>
    <property type="molecule type" value="Genomic_DNA"/>
</dbReference>
<gene>
    <name evidence="1" type="ORF">PSYICH_LOCUS4303</name>
</gene>
<organism evidence="1 2">
    <name type="scientific">Psylliodes chrysocephalus</name>
    <dbReference type="NCBI Taxonomy" id="3402493"/>
    <lineage>
        <taxon>Eukaryota</taxon>
        <taxon>Metazoa</taxon>
        <taxon>Ecdysozoa</taxon>
        <taxon>Arthropoda</taxon>
        <taxon>Hexapoda</taxon>
        <taxon>Insecta</taxon>
        <taxon>Pterygota</taxon>
        <taxon>Neoptera</taxon>
        <taxon>Endopterygota</taxon>
        <taxon>Coleoptera</taxon>
        <taxon>Polyphaga</taxon>
        <taxon>Cucujiformia</taxon>
        <taxon>Chrysomeloidea</taxon>
        <taxon>Chrysomelidae</taxon>
        <taxon>Galerucinae</taxon>
        <taxon>Alticini</taxon>
        <taxon>Psylliodes</taxon>
    </lineage>
</organism>
<accession>A0A9P0CNG0</accession>
<dbReference type="OrthoDB" id="10065089at2759"/>
<dbReference type="AlphaFoldDB" id="A0A9P0CNG0"/>
<sequence length="121" mass="13512">MISWSHKNKLIPSVYAGSVIKKYGEGKPKAVTYFGPTYVAIRSEKHSSSNSETHATGMHRLSETPAFKNFLRTREGFVKPVFIFSCDGGPGENPRYERVIDSAIQHLKFFDLDAICNATKA</sequence>
<dbReference type="Proteomes" id="UP001153636">
    <property type="component" value="Chromosome 14"/>
</dbReference>
<evidence type="ECO:0000313" key="1">
    <source>
        <dbReference type="EMBL" id="CAH1103303.1"/>
    </source>
</evidence>
<proteinExistence type="predicted"/>
<dbReference type="PANTHER" id="PTHR46954">
    <property type="entry name" value="C2H2-TYPE DOMAIN-CONTAINING PROTEIN"/>
    <property type="match status" value="1"/>
</dbReference>
<protein>
    <submittedName>
        <fullName evidence="1">Uncharacterized protein</fullName>
    </submittedName>
</protein>
<name>A0A9P0CNG0_9CUCU</name>
<dbReference type="PANTHER" id="PTHR46954:SF1">
    <property type="entry name" value="C2H2-TYPE DOMAIN-CONTAINING PROTEIN"/>
    <property type="match status" value="1"/>
</dbReference>
<reference evidence="1" key="1">
    <citation type="submission" date="2022-01" db="EMBL/GenBank/DDBJ databases">
        <authorList>
            <person name="King R."/>
        </authorList>
    </citation>
    <scope>NUCLEOTIDE SEQUENCE</scope>
</reference>
<evidence type="ECO:0000313" key="2">
    <source>
        <dbReference type="Proteomes" id="UP001153636"/>
    </source>
</evidence>